<dbReference type="PATRIC" id="fig|1367847.3.peg.2755"/>
<evidence type="ECO:0000313" key="1">
    <source>
        <dbReference type="EMBL" id="AGT09808.1"/>
    </source>
</evidence>
<evidence type="ECO:0000313" key="2">
    <source>
        <dbReference type="Proteomes" id="UP000015480"/>
    </source>
</evidence>
<reference evidence="1 2" key="1">
    <citation type="journal article" date="2014" name="BMC Genomics">
        <title>Architecture and functions of a multipartite genome of the methylotrophic bacterium Paracoccus aminophilus JCM 7686, containing primary and secondary chromids.</title>
        <authorList>
            <person name="Dziewit L."/>
            <person name="Czarnecki J."/>
            <person name="Wibberg D."/>
            <person name="Radlinska M."/>
            <person name="Mrozek P."/>
            <person name="Szymczak M."/>
            <person name="Schluter A."/>
            <person name="Puhler A."/>
            <person name="Bartosik D."/>
        </authorList>
    </citation>
    <scope>NUCLEOTIDE SEQUENCE [LARGE SCALE GENOMIC DNA]</scope>
    <source>
        <strain evidence="1">JCM 7686</strain>
    </source>
</reference>
<organism evidence="1 2">
    <name type="scientific">Paracoccus aminophilus JCM 7686</name>
    <dbReference type="NCBI Taxonomy" id="1367847"/>
    <lineage>
        <taxon>Bacteria</taxon>
        <taxon>Pseudomonadati</taxon>
        <taxon>Pseudomonadota</taxon>
        <taxon>Alphaproteobacteria</taxon>
        <taxon>Rhodobacterales</taxon>
        <taxon>Paracoccaceae</taxon>
        <taxon>Paracoccus</taxon>
    </lineage>
</organism>
<dbReference type="HOGENOM" id="CLU_2937411_0_0_5"/>
<dbReference type="EMBL" id="CP006650">
    <property type="protein sequence ID" value="AGT09808.1"/>
    <property type="molecule type" value="Genomic_DNA"/>
</dbReference>
<protein>
    <submittedName>
        <fullName evidence="1">Uncharacterized protein</fullName>
    </submittedName>
</protein>
<sequence length="60" mass="6607">MALGAAKNARLFRGPLLARHRVFPGVPGEAPRQDGRKHVTLRRFSRPSTASVMDRGGRLI</sequence>
<dbReference type="STRING" id="1367847.JCM7686_2752"/>
<gene>
    <name evidence="1" type="ORF">JCM7686_2752</name>
</gene>
<dbReference type="AlphaFoldDB" id="S5YE93"/>
<keyword evidence="2" id="KW-1185">Reference proteome</keyword>
<proteinExistence type="predicted"/>
<name>S5YE93_PARAH</name>
<dbReference type="Proteomes" id="UP000015480">
    <property type="component" value="Chromosome"/>
</dbReference>
<accession>S5YE93</accession>
<dbReference type="KEGG" id="pami:JCM7686_2752"/>